<keyword evidence="2" id="KW-0812">Transmembrane</keyword>
<feature type="transmembrane region" description="Helical" evidence="2">
    <location>
        <begin position="23"/>
        <end position="45"/>
    </location>
</feature>
<feature type="transmembrane region" description="Helical" evidence="2">
    <location>
        <begin position="414"/>
        <end position="436"/>
    </location>
</feature>
<evidence type="ECO:0000313" key="3">
    <source>
        <dbReference type="EMBL" id="ORZ21296.1"/>
    </source>
</evidence>
<dbReference type="EMBL" id="MCGE01000005">
    <property type="protein sequence ID" value="ORZ21296.1"/>
    <property type="molecule type" value="Genomic_DNA"/>
</dbReference>
<sequence length="446" mass="51127">MLGIIKAFFVCQSVKELYVKEHILFLLVLLGIHTLFNSIYLGFVFNYLPIWLTVRVFTGYCLYVIVTNLGIPFIDHFIGLPVYTPLTNSISGYIYAVFNKSSKKGSTIPPTTPLATTTTPMPLSTANQINHRPLTTDPKSSTINTIEAIIPTTTTLFRTYGQPDTRYQSSVRLHTTDATERNRIYGGLNRSIITSGMNDKPVLASHQDYPSYDLKRMLEESERLDMEARQQTRLAPSLSFAPSIQPPRPPAKRMDKTLWQLSRTSKMEDDFREEQVALMNEHWEKVVTSDLQYLYRDRLTKWLASKVFHPLATSITQVNQQIHPHIMANCPENIMASILHFEPKLIILKEAIYLPGYSDSVENRQYVSERIKDLGSCSSLQSFHWTKQNSDLPGDDIILMHAFKTFMKYEMPNVVPPLIPEEGGVFLFLLVFFFITEELKDDIFHL</sequence>
<feature type="compositionally biased region" description="Low complexity" evidence="1">
    <location>
        <begin position="109"/>
        <end position="126"/>
    </location>
</feature>
<evidence type="ECO:0000256" key="1">
    <source>
        <dbReference type="SAM" id="MobiDB-lite"/>
    </source>
</evidence>
<gene>
    <name evidence="3" type="ORF">BCR42DRAFT_488391</name>
</gene>
<feature type="transmembrane region" description="Helical" evidence="2">
    <location>
        <begin position="52"/>
        <end position="74"/>
    </location>
</feature>
<keyword evidence="2" id="KW-0472">Membrane</keyword>
<reference evidence="3 4" key="1">
    <citation type="submission" date="2016-07" db="EMBL/GenBank/DDBJ databases">
        <title>Pervasive Adenine N6-methylation of Active Genes in Fungi.</title>
        <authorList>
            <consortium name="DOE Joint Genome Institute"/>
            <person name="Mondo S.J."/>
            <person name="Dannebaum R.O."/>
            <person name="Kuo R.C."/>
            <person name="Labutti K."/>
            <person name="Haridas S."/>
            <person name="Kuo A."/>
            <person name="Salamov A."/>
            <person name="Ahrendt S.R."/>
            <person name="Lipzen A."/>
            <person name="Sullivan W."/>
            <person name="Andreopoulos W.B."/>
            <person name="Clum A."/>
            <person name="Lindquist E."/>
            <person name="Daum C."/>
            <person name="Ramamoorthy G.K."/>
            <person name="Gryganskyi A."/>
            <person name="Culley D."/>
            <person name="Magnuson J.K."/>
            <person name="James T.Y."/>
            <person name="O'Malley M.A."/>
            <person name="Stajich J.E."/>
            <person name="Spatafora J.W."/>
            <person name="Visel A."/>
            <person name="Grigoriev I.V."/>
        </authorList>
    </citation>
    <scope>NUCLEOTIDE SEQUENCE [LARGE SCALE GENOMIC DNA]</scope>
    <source>
        <strain evidence="3 4">NRRL 1336</strain>
    </source>
</reference>
<dbReference type="STRING" id="90262.A0A1X2IRY1"/>
<dbReference type="OrthoDB" id="509821at2759"/>
<dbReference type="AlphaFoldDB" id="A0A1X2IRY1"/>
<keyword evidence="2" id="KW-1133">Transmembrane helix</keyword>
<keyword evidence="4" id="KW-1185">Reference proteome</keyword>
<comment type="caution">
    <text evidence="3">The sequence shown here is derived from an EMBL/GenBank/DDBJ whole genome shotgun (WGS) entry which is preliminary data.</text>
</comment>
<feature type="region of interest" description="Disordered" evidence="1">
    <location>
        <begin position="109"/>
        <end position="137"/>
    </location>
</feature>
<protein>
    <submittedName>
        <fullName evidence="3">Uncharacterized protein</fullName>
    </submittedName>
</protein>
<name>A0A1X2IRY1_9FUNG</name>
<evidence type="ECO:0000256" key="2">
    <source>
        <dbReference type="SAM" id="Phobius"/>
    </source>
</evidence>
<accession>A0A1X2IRY1</accession>
<organism evidence="3 4">
    <name type="scientific">Absidia repens</name>
    <dbReference type="NCBI Taxonomy" id="90262"/>
    <lineage>
        <taxon>Eukaryota</taxon>
        <taxon>Fungi</taxon>
        <taxon>Fungi incertae sedis</taxon>
        <taxon>Mucoromycota</taxon>
        <taxon>Mucoromycotina</taxon>
        <taxon>Mucoromycetes</taxon>
        <taxon>Mucorales</taxon>
        <taxon>Cunninghamellaceae</taxon>
        <taxon>Absidia</taxon>
    </lineage>
</organism>
<dbReference type="Proteomes" id="UP000193560">
    <property type="component" value="Unassembled WGS sequence"/>
</dbReference>
<evidence type="ECO:0000313" key="4">
    <source>
        <dbReference type="Proteomes" id="UP000193560"/>
    </source>
</evidence>
<feature type="transmembrane region" description="Helical" evidence="2">
    <location>
        <begin position="80"/>
        <end position="98"/>
    </location>
</feature>
<proteinExistence type="predicted"/>